<organism evidence="1">
    <name type="scientific">Marseillevirus LCMAC103</name>
    <dbReference type="NCBI Taxonomy" id="2506604"/>
    <lineage>
        <taxon>Viruses</taxon>
        <taxon>Varidnaviria</taxon>
        <taxon>Bamfordvirae</taxon>
        <taxon>Nucleocytoviricota</taxon>
        <taxon>Megaviricetes</taxon>
        <taxon>Pimascovirales</taxon>
        <taxon>Pimascovirales incertae sedis</taxon>
        <taxon>Marseilleviridae</taxon>
    </lineage>
</organism>
<reference evidence="1" key="1">
    <citation type="journal article" date="2019" name="MBio">
        <title>Virus Genomes from Deep Sea Sediments Expand the Ocean Megavirome and Support Independent Origins of Viral Gigantism.</title>
        <authorList>
            <person name="Backstrom D."/>
            <person name="Yutin N."/>
            <person name="Jorgensen S.L."/>
            <person name="Dharamshi J."/>
            <person name="Homa F."/>
            <person name="Zaremba-Niedwiedzka K."/>
            <person name="Spang A."/>
            <person name="Wolf Y.I."/>
            <person name="Koonin E.V."/>
            <person name="Ettema T.J."/>
        </authorList>
    </citation>
    <scope>NUCLEOTIDE SEQUENCE</scope>
</reference>
<evidence type="ECO:0000313" key="1">
    <source>
        <dbReference type="EMBL" id="QBK86779.1"/>
    </source>
</evidence>
<name>A0A481YUL0_9VIRU</name>
<accession>A0A481YUL0</accession>
<proteinExistence type="predicted"/>
<protein>
    <submittedName>
        <fullName evidence="1">Uncharacterized protein</fullName>
    </submittedName>
</protein>
<gene>
    <name evidence="1" type="ORF">LCMAC103_01110</name>
</gene>
<sequence>MKNRPGEIYAIVLPEQVQPGMSFRFVLVAAGDGSVVFAACAGEYFFGSVSCAGAVFSVRAAARIGFGPHAFVGDAVEFRGVEFPGVDASIWWVTGRSIESDGIVAVSGQNNILN</sequence>
<dbReference type="EMBL" id="MK500336">
    <property type="protein sequence ID" value="QBK86779.1"/>
    <property type="molecule type" value="Genomic_DNA"/>
</dbReference>